<dbReference type="Proteomes" id="UP000004994">
    <property type="component" value="Chromosome 7"/>
</dbReference>
<keyword evidence="2" id="KW-1185">Reference proteome</keyword>
<evidence type="ECO:0000313" key="1">
    <source>
        <dbReference type="EnsemblPlants" id="Solyc07g065595.1.1.1"/>
    </source>
</evidence>
<protein>
    <submittedName>
        <fullName evidence="1">Uncharacterized protein</fullName>
    </submittedName>
</protein>
<accession>A0A3Q7ICP5</accession>
<dbReference type="InParanoid" id="A0A3Q7ICP5"/>
<dbReference type="EnsemblPlants" id="Solyc07g065595.1.1">
    <property type="protein sequence ID" value="Solyc07g065595.1.1.1"/>
    <property type="gene ID" value="Solyc07g065595.1"/>
</dbReference>
<sequence>LPEFGRKSNYS</sequence>
<evidence type="ECO:0000313" key="2">
    <source>
        <dbReference type="Proteomes" id="UP000004994"/>
    </source>
</evidence>
<name>A0A3Q7ICP5_SOLLC</name>
<reference evidence="1" key="1">
    <citation type="journal article" date="2012" name="Nature">
        <title>The tomato genome sequence provides insights into fleshy fruit evolution.</title>
        <authorList>
            <consortium name="Tomato Genome Consortium"/>
        </authorList>
    </citation>
    <scope>NUCLEOTIDE SEQUENCE [LARGE SCALE GENOMIC DNA]</scope>
    <source>
        <strain evidence="1">cv. Heinz 1706</strain>
    </source>
</reference>
<reference evidence="1" key="2">
    <citation type="submission" date="2019-01" db="UniProtKB">
        <authorList>
            <consortium name="EnsemblPlants"/>
        </authorList>
    </citation>
    <scope>IDENTIFICATION</scope>
    <source>
        <strain evidence="1">cv. Heinz 1706</strain>
    </source>
</reference>
<proteinExistence type="predicted"/>
<gene>
    <name evidence="1" type="primary">LOC101254613</name>
</gene>
<organism evidence="1">
    <name type="scientific">Solanum lycopersicum</name>
    <name type="common">Tomato</name>
    <name type="synonym">Lycopersicon esculentum</name>
    <dbReference type="NCBI Taxonomy" id="4081"/>
    <lineage>
        <taxon>Eukaryota</taxon>
        <taxon>Viridiplantae</taxon>
        <taxon>Streptophyta</taxon>
        <taxon>Embryophyta</taxon>
        <taxon>Tracheophyta</taxon>
        <taxon>Spermatophyta</taxon>
        <taxon>Magnoliopsida</taxon>
        <taxon>eudicotyledons</taxon>
        <taxon>Gunneridae</taxon>
        <taxon>Pentapetalae</taxon>
        <taxon>asterids</taxon>
        <taxon>lamiids</taxon>
        <taxon>Solanales</taxon>
        <taxon>Solanaceae</taxon>
        <taxon>Solanoideae</taxon>
        <taxon>Solaneae</taxon>
        <taxon>Solanum</taxon>
        <taxon>Solanum subgen. Lycopersicon</taxon>
    </lineage>
</organism>
<dbReference type="Gramene" id="Solyc07g065595.1.1">
    <property type="protein sequence ID" value="Solyc07g065595.1.1.1"/>
    <property type="gene ID" value="Solyc07g065595.1"/>
</dbReference>